<dbReference type="AlphaFoldDB" id="A0A6L6QM43"/>
<evidence type="ECO:0000256" key="1">
    <source>
        <dbReference type="ARBA" id="ARBA00022491"/>
    </source>
</evidence>
<dbReference type="InterPro" id="IPR010982">
    <property type="entry name" value="Lambda_DNA-bd_dom_sf"/>
</dbReference>
<keyword evidence="4" id="KW-0804">Transcription</keyword>
<keyword evidence="7" id="KW-1185">Reference proteome</keyword>
<name>A0A6L6QM43_9BURK</name>
<dbReference type="Gene3D" id="1.10.260.40">
    <property type="entry name" value="lambda repressor-like DNA-binding domains"/>
    <property type="match status" value="1"/>
</dbReference>
<dbReference type="InterPro" id="IPR000843">
    <property type="entry name" value="HTH_LacI"/>
</dbReference>
<gene>
    <name evidence="6" type="ORF">GM658_18800</name>
</gene>
<keyword evidence="3 6" id="KW-0238">DNA-binding</keyword>
<reference evidence="6 7" key="1">
    <citation type="submission" date="2019-11" db="EMBL/GenBank/DDBJ databases">
        <title>Type strains purchased from KCTC, JCM and DSMZ.</title>
        <authorList>
            <person name="Lu H."/>
        </authorList>
    </citation>
    <scope>NUCLEOTIDE SEQUENCE [LARGE SCALE GENOMIC DNA]</scope>
    <source>
        <strain evidence="6 7">JCM 31587</strain>
    </source>
</reference>
<dbReference type="GO" id="GO:0003700">
    <property type="term" value="F:DNA-binding transcription factor activity"/>
    <property type="evidence" value="ECO:0007669"/>
    <property type="project" value="TreeGrafter"/>
</dbReference>
<evidence type="ECO:0000256" key="4">
    <source>
        <dbReference type="ARBA" id="ARBA00023163"/>
    </source>
</evidence>
<dbReference type="PANTHER" id="PTHR30146">
    <property type="entry name" value="LACI-RELATED TRANSCRIPTIONAL REPRESSOR"/>
    <property type="match status" value="1"/>
</dbReference>
<protein>
    <submittedName>
        <fullName evidence="6">LacI family DNA-binding transcriptional regulator</fullName>
    </submittedName>
</protein>
<feature type="domain" description="HTH lacI-type" evidence="5">
    <location>
        <begin position="26"/>
        <end position="80"/>
    </location>
</feature>
<dbReference type="EMBL" id="WNKX01000015">
    <property type="protein sequence ID" value="MTW12663.1"/>
    <property type="molecule type" value="Genomic_DNA"/>
</dbReference>
<dbReference type="CDD" id="cd06278">
    <property type="entry name" value="PBP1_LacI-like"/>
    <property type="match status" value="1"/>
</dbReference>
<accession>A0A6L6QM43</accession>
<dbReference type="CDD" id="cd01392">
    <property type="entry name" value="HTH_LacI"/>
    <property type="match status" value="1"/>
</dbReference>
<organism evidence="6 7">
    <name type="scientific">Massilia eburnea</name>
    <dbReference type="NCBI Taxonomy" id="1776165"/>
    <lineage>
        <taxon>Bacteria</taxon>
        <taxon>Pseudomonadati</taxon>
        <taxon>Pseudomonadota</taxon>
        <taxon>Betaproteobacteria</taxon>
        <taxon>Burkholderiales</taxon>
        <taxon>Oxalobacteraceae</taxon>
        <taxon>Telluria group</taxon>
        <taxon>Massilia</taxon>
    </lineage>
</organism>
<dbReference type="Gene3D" id="3.40.50.2300">
    <property type="match status" value="2"/>
</dbReference>
<dbReference type="Pfam" id="PF00356">
    <property type="entry name" value="LacI"/>
    <property type="match status" value="1"/>
</dbReference>
<dbReference type="SUPFAM" id="SSF47413">
    <property type="entry name" value="lambda repressor-like DNA-binding domains"/>
    <property type="match status" value="1"/>
</dbReference>
<evidence type="ECO:0000256" key="3">
    <source>
        <dbReference type="ARBA" id="ARBA00023125"/>
    </source>
</evidence>
<sequence length="363" mass="39582">MRPTTLQPAISLAEQKAIILQEGRRVTSYDVALVAGVSQSAVSRCFKPGASVSKKTYERVMKAAEGLEYIPNAAARSLITRRTNIVAIVVSHSSMLYNPAALSELSQQLNRRGKRALLFTMQHEGEIEQILTDVWQFQVDGVIAASKLTPAHVEEFRRRQVPLVVFNRHLRDMDVNTVLCDQFEASRALVSRLAAAGHRQFALIGGPEQNSVARERLRGALDRIEELGLPAAPVFYGCFDYSSGVAGLHELIARIGAVPDVVICGNDAMAMGCVDAARQHLHIDVPSQMSVVGCDAVEGSQWLSYELTTLRQPLHKMAIATADLMCGLIEADGEVEAEKRVFAAQFVEGETARLHAPRAVLAA</sequence>
<proteinExistence type="predicted"/>
<evidence type="ECO:0000259" key="5">
    <source>
        <dbReference type="PROSITE" id="PS50932"/>
    </source>
</evidence>
<dbReference type="SMART" id="SM00354">
    <property type="entry name" value="HTH_LACI"/>
    <property type="match status" value="1"/>
</dbReference>
<dbReference type="InterPro" id="IPR046335">
    <property type="entry name" value="LacI/GalR-like_sensor"/>
</dbReference>
<dbReference type="PROSITE" id="PS50932">
    <property type="entry name" value="HTH_LACI_2"/>
    <property type="match status" value="1"/>
</dbReference>
<evidence type="ECO:0000313" key="6">
    <source>
        <dbReference type="EMBL" id="MTW12663.1"/>
    </source>
</evidence>
<dbReference type="InterPro" id="IPR028082">
    <property type="entry name" value="Peripla_BP_I"/>
</dbReference>
<dbReference type="Proteomes" id="UP000472320">
    <property type="component" value="Unassembled WGS sequence"/>
</dbReference>
<dbReference type="RefSeq" id="WP_155455591.1">
    <property type="nucleotide sequence ID" value="NZ_WNKX01000015.1"/>
</dbReference>
<keyword evidence="1" id="KW-0678">Repressor</keyword>
<dbReference type="Pfam" id="PF13377">
    <property type="entry name" value="Peripla_BP_3"/>
    <property type="match status" value="1"/>
</dbReference>
<comment type="caution">
    <text evidence="6">The sequence shown here is derived from an EMBL/GenBank/DDBJ whole genome shotgun (WGS) entry which is preliminary data.</text>
</comment>
<dbReference type="GO" id="GO:0000976">
    <property type="term" value="F:transcription cis-regulatory region binding"/>
    <property type="evidence" value="ECO:0007669"/>
    <property type="project" value="TreeGrafter"/>
</dbReference>
<evidence type="ECO:0000313" key="7">
    <source>
        <dbReference type="Proteomes" id="UP000472320"/>
    </source>
</evidence>
<dbReference type="SUPFAM" id="SSF53822">
    <property type="entry name" value="Periplasmic binding protein-like I"/>
    <property type="match status" value="1"/>
</dbReference>
<keyword evidence="2" id="KW-0805">Transcription regulation</keyword>
<evidence type="ECO:0000256" key="2">
    <source>
        <dbReference type="ARBA" id="ARBA00023015"/>
    </source>
</evidence>
<dbReference type="OrthoDB" id="269117at2"/>
<dbReference type="PANTHER" id="PTHR30146:SF95">
    <property type="entry name" value="RIBOSE OPERON REPRESSOR"/>
    <property type="match status" value="1"/>
</dbReference>